<dbReference type="Proteomes" id="UP000542742">
    <property type="component" value="Unassembled WGS sequence"/>
</dbReference>
<dbReference type="EMBL" id="JACHMF010000001">
    <property type="protein sequence ID" value="MBB4697629.1"/>
    <property type="molecule type" value="Genomic_DNA"/>
</dbReference>
<organism evidence="1 2">
    <name type="scientific">Paractinoplanes abujensis</name>
    <dbReference type="NCBI Taxonomy" id="882441"/>
    <lineage>
        <taxon>Bacteria</taxon>
        <taxon>Bacillati</taxon>
        <taxon>Actinomycetota</taxon>
        <taxon>Actinomycetes</taxon>
        <taxon>Micromonosporales</taxon>
        <taxon>Micromonosporaceae</taxon>
        <taxon>Paractinoplanes</taxon>
    </lineage>
</organism>
<evidence type="ECO:0000313" key="1">
    <source>
        <dbReference type="EMBL" id="MBB4697629.1"/>
    </source>
</evidence>
<name>A0A7W7G6I6_9ACTN</name>
<protein>
    <submittedName>
        <fullName evidence="1">Uncharacterized protein</fullName>
    </submittedName>
</protein>
<sequence length="60" mass="6524">MSSENWLTPILNDAVAERSNSIRITAPTYGPVSQKSALRESFSYARISVRAFSCIAATTS</sequence>
<dbReference type="AlphaFoldDB" id="A0A7W7G6I6"/>
<keyword evidence="2" id="KW-1185">Reference proteome</keyword>
<proteinExistence type="predicted"/>
<gene>
    <name evidence="1" type="ORF">BKA14_007777</name>
</gene>
<reference evidence="1 2" key="1">
    <citation type="submission" date="2020-08" db="EMBL/GenBank/DDBJ databases">
        <title>Sequencing the genomes of 1000 actinobacteria strains.</title>
        <authorList>
            <person name="Klenk H.-P."/>
        </authorList>
    </citation>
    <scope>NUCLEOTIDE SEQUENCE [LARGE SCALE GENOMIC DNA]</scope>
    <source>
        <strain evidence="1 2">DSM 45518</strain>
    </source>
</reference>
<evidence type="ECO:0000313" key="2">
    <source>
        <dbReference type="Proteomes" id="UP000542742"/>
    </source>
</evidence>
<comment type="caution">
    <text evidence="1">The sequence shown here is derived from an EMBL/GenBank/DDBJ whole genome shotgun (WGS) entry which is preliminary data.</text>
</comment>
<accession>A0A7W7G6I6</accession>